<feature type="signal peptide" evidence="1">
    <location>
        <begin position="1"/>
        <end position="18"/>
    </location>
</feature>
<evidence type="ECO:0000256" key="1">
    <source>
        <dbReference type="SAM" id="SignalP"/>
    </source>
</evidence>
<gene>
    <name evidence="2" type="ORF">DGAL_LOCUS11661</name>
</gene>
<feature type="chain" id="PRO_5035266705" evidence="1">
    <location>
        <begin position="19"/>
        <end position="494"/>
    </location>
</feature>
<reference evidence="2" key="1">
    <citation type="submission" date="2021-11" db="EMBL/GenBank/DDBJ databases">
        <authorList>
            <person name="Schell T."/>
        </authorList>
    </citation>
    <scope>NUCLEOTIDE SEQUENCE</scope>
    <source>
        <strain evidence="2">M5</strain>
    </source>
</reference>
<evidence type="ECO:0000313" key="3">
    <source>
        <dbReference type="Proteomes" id="UP000789390"/>
    </source>
</evidence>
<name>A0A8J2W7Q1_9CRUS</name>
<comment type="caution">
    <text evidence="2">The sequence shown here is derived from an EMBL/GenBank/DDBJ whole genome shotgun (WGS) entry which is preliminary data.</text>
</comment>
<proteinExistence type="predicted"/>
<dbReference type="Proteomes" id="UP000789390">
    <property type="component" value="Unassembled WGS sequence"/>
</dbReference>
<protein>
    <submittedName>
        <fullName evidence="2">Uncharacterized protein</fullName>
    </submittedName>
</protein>
<dbReference type="EMBL" id="CAKKLH010000282">
    <property type="protein sequence ID" value="CAH0108290.1"/>
    <property type="molecule type" value="Genomic_DNA"/>
</dbReference>
<organism evidence="2 3">
    <name type="scientific">Daphnia galeata</name>
    <dbReference type="NCBI Taxonomy" id="27404"/>
    <lineage>
        <taxon>Eukaryota</taxon>
        <taxon>Metazoa</taxon>
        <taxon>Ecdysozoa</taxon>
        <taxon>Arthropoda</taxon>
        <taxon>Crustacea</taxon>
        <taxon>Branchiopoda</taxon>
        <taxon>Diplostraca</taxon>
        <taxon>Cladocera</taxon>
        <taxon>Anomopoda</taxon>
        <taxon>Daphniidae</taxon>
        <taxon>Daphnia</taxon>
    </lineage>
</organism>
<evidence type="ECO:0000313" key="2">
    <source>
        <dbReference type="EMBL" id="CAH0108290.1"/>
    </source>
</evidence>
<keyword evidence="3" id="KW-1185">Reference proteome</keyword>
<sequence>MAWCTKFYCKAVLLLLAGEELSRHADESNAEACANGSSAVADCLHTYLERDFPSIEAIVFPKKRGQTEDVLLLDGPELADQCNRIGEVVECLEDLQTECYYYQDFFPFRHLVTSLRRSIDWVCTPEHLRSRFRTLLNAFNCLETARQKASSKVFVINEAIFTIPRQRIVRLQSGTEVCQMLILRYLLKSYIAPMLHESADLIYFPSYFPIQCGGSSITVTGSQLDNARALTDHVNCTQRYTVNCPDEAQSVEELRLISIPLNITSVVTAGSSPPSKSKWTIATLSLPDPISCVAVLINLMSWSPTVSQPSFVLGVHKYIGMLVTPTEWKHITICSDYEWKFADLLHGRLRTTDDVSLHSLTPGALMAAADNLFVGIVPFYSSNPFHIAVAKPLFPTLSFAATSYTMSDLYPRFKNDFTWVFYRHSSPPKFTKYLTPSSASIKISWNSQMNSFWKLWKCYSTPQFGAPLLEEEILKGNFELIRYKIQKVLRTFAL</sequence>
<keyword evidence="1" id="KW-0732">Signal</keyword>
<dbReference type="AlphaFoldDB" id="A0A8J2W7Q1"/>
<dbReference type="OrthoDB" id="6369556at2759"/>
<accession>A0A8J2W7Q1</accession>